<dbReference type="Gene3D" id="1.20.1280.50">
    <property type="match status" value="1"/>
</dbReference>
<sequence length="401" mass="45818">MASRAQSFEDLATWGDSVPHVILMDNLSEEEEDMVDPTYIDPRPTIPEVEMIDRTMAELEAELESLRLKKAHLLAMRALIGGIPPEILSRIFELGVHECNHLLPVISLVSRHWRDVALATASLWSYIRLDHDWGYARHPAFLRKLNTCIQRSQACKLAIDLDCRYLEATSELHQIMTTLEPHLDRCFSFHISISVPDRDWMSIVQEHTALLGPSLEHLFIRLESEDQTPFTFLSQPCPCLFSIVLENTQLTCIRTALPALRSLQLIRDERYHSFSRISISFRELLDLLSTTPMLTDLRVKSALFLLDGTEPIFHPCPVFATFPELKSLTFDNVDSNNVALFLESSLLPALTRLSVCMDPQSEESMQWLMRLSLDSPRRFPVLRHLDLRSCNIDGAALLPFV</sequence>
<dbReference type="EMBL" id="SFCI01002570">
    <property type="protein sequence ID" value="TFY73762.1"/>
    <property type="molecule type" value="Genomic_DNA"/>
</dbReference>
<dbReference type="InterPro" id="IPR001810">
    <property type="entry name" value="F-box_dom"/>
</dbReference>
<reference evidence="3 4" key="1">
    <citation type="submission" date="2019-02" db="EMBL/GenBank/DDBJ databases">
        <title>Genome sequencing of the rare red list fungi Hericium alpestre (H. flagellum).</title>
        <authorList>
            <person name="Buettner E."/>
            <person name="Kellner H."/>
        </authorList>
    </citation>
    <scope>NUCLEOTIDE SEQUENCE [LARGE SCALE GENOMIC DNA]</scope>
    <source>
        <strain evidence="3 4">DSM 108284</strain>
    </source>
</reference>
<feature type="domain" description="F-box" evidence="2">
    <location>
        <begin position="82"/>
        <end position="128"/>
    </location>
</feature>
<evidence type="ECO:0000259" key="2">
    <source>
        <dbReference type="Pfam" id="PF12937"/>
    </source>
</evidence>
<dbReference type="Proteomes" id="UP000298061">
    <property type="component" value="Unassembled WGS sequence"/>
</dbReference>
<dbReference type="OrthoDB" id="3181259at2759"/>
<gene>
    <name evidence="3" type="ORF">EWM64_g10249</name>
</gene>
<dbReference type="InterPro" id="IPR032675">
    <property type="entry name" value="LRR_dom_sf"/>
</dbReference>
<evidence type="ECO:0000256" key="1">
    <source>
        <dbReference type="SAM" id="Coils"/>
    </source>
</evidence>
<evidence type="ECO:0000313" key="3">
    <source>
        <dbReference type="EMBL" id="TFY73762.1"/>
    </source>
</evidence>
<dbReference type="AlphaFoldDB" id="A0A4Y9ZGN9"/>
<evidence type="ECO:0000313" key="4">
    <source>
        <dbReference type="Proteomes" id="UP000298061"/>
    </source>
</evidence>
<accession>A0A4Y9ZGN9</accession>
<keyword evidence="1" id="KW-0175">Coiled coil</keyword>
<dbReference type="Pfam" id="PF12937">
    <property type="entry name" value="F-box-like"/>
    <property type="match status" value="1"/>
</dbReference>
<keyword evidence="4" id="KW-1185">Reference proteome</keyword>
<feature type="coiled-coil region" evidence="1">
    <location>
        <begin position="49"/>
        <end position="76"/>
    </location>
</feature>
<dbReference type="Gene3D" id="3.80.10.10">
    <property type="entry name" value="Ribonuclease Inhibitor"/>
    <property type="match status" value="1"/>
</dbReference>
<protein>
    <recommendedName>
        <fullName evidence="2">F-box domain-containing protein</fullName>
    </recommendedName>
</protein>
<dbReference type="SUPFAM" id="SSF52047">
    <property type="entry name" value="RNI-like"/>
    <property type="match status" value="1"/>
</dbReference>
<dbReference type="STRING" id="135208.A0A4Y9ZGN9"/>
<proteinExistence type="predicted"/>
<organism evidence="3 4">
    <name type="scientific">Hericium alpestre</name>
    <dbReference type="NCBI Taxonomy" id="135208"/>
    <lineage>
        <taxon>Eukaryota</taxon>
        <taxon>Fungi</taxon>
        <taxon>Dikarya</taxon>
        <taxon>Basidiomycota</taxon>
        <taxon>Agaricomycotina</taxon>
        <taxon>Agaricomycetes</taxon>
        <taxon>Russulales</taxon>
        <taxon>Hericiaceae</taxon>
        <taxon>Hericium</taxon>
    </lineage>
</organism>
<feature type="non-terminal residue" evidence="3">
    <location>
        <position position="401"/>
    </location>
</feature>
<name>A0A4Y9ZGN9_9AGAM</name>
<comment type="caution">
    <text evidence="3">The sequence shown here is derived from an EMBL/GenBank/DDBJ whole genome shotgun (WGS) entry which is preliminary data.</text>
</comment>